<protein>
    <submittedName>
        <fullName evidence="1">Uncharacterized protein</fullName>
    </submittedName>
</protein>
<accession>A0A0N0UN87</accession>
<comment type="caution">
    <text evidence="1">The sequence shown here is derived from an EMBL/GenBank/DDBJ whole genome shotgun (WGS) entry which is preliminary data.</text>
</comment>
<dbReference type="Proteomes" id="UP000037716">
    <property type="component" value="Unassembled WGS sequence"/>
</dbReference>
<organism evidence="1 2">
    <name type="scientific">Polaribacter dokdonensis DSW-5</name>
    <dbReference type="NCBI Taxonomy" id="1300348"/>
    <lineage>
        <taxon>Bacteria</taxon>
        <taxon>Pseudomonadati</taxon>
        <taxon>Bacteroidota</taxon>
        <taxon>Flavobacteriia</taxon>
        <taxon>Flavobacteriales</taxon>
        <taxon>Flavobacteriaceae</taxon>
    </lineage>
</organism>
<proteinExistence type="predicted"/>
<dbReference type="PATRIC" id="fig|1300348.6.peg.397"/>
<gene>
    <name evidence="1" type="ORF">I602_397</name>
</gene>
<name>A0A0N0UN87_9FLAO</name>
<evidence type="ECO:0000313" key="1">
    <source>
        <dbReference type="EMBL" id="KOY50837.1"/>
    </source>
</evidence>
<dbReference type="AlphaFoldDB" id="A0A0N0UN87"/>
<dbReference type="STRING" id="1300348.I602_397"/>
<sequence length="44" mass="5267">MRLYKLHKYKITGSFKVKEESFLDHLKNNKQIKSAIGIIKKSFR</sequence>
<dbReference type="EMBL" id="LGBR01000001">
    <property type="protein sequence ID" value="KOY50837.1"/>
    <property type="molecule type" value="Genomic_DNA"/>
</dbReference>
<evidence type="ECO:0000313" key="2">
    <source>
        <dbReference type="Proteomes" id="UP000037716"/>
    </source>
</evidence>
<reference evidence="1 2" key="1">
    <citation type="submission" date="2015-07" db="EMBL/GenBank/DDBJ databases">
        <title>Genome of Polaribacter dokdonenesis DSW-5, isolated from seawater off Dokdo in Korea.</title>
        <authorList>
            <person name="Yoon K."/>
            <person name="Song J.Y."/>
            <person name="Kim J.F."/>
        </authorList>
    </citation>
    <scope>NUCLEOTIDE SEQUENCE [LARGE SCALE GENOMIC DNA]</scope>
    <source>
        <strain evidence="1 2">DSW-5</strain>
    </source>
</reference>